<dbReference type="PANTHER" id="PTHR11142">
    <property type="entry name" value="PSEUDOURIDYLATE SYNTHASE"/>
    <property type="match status" value="1"/>
</dbReference>
<dbReference type="InterPro" id="IPR020103">
    <property type="entry name" value="PsdUridine_synth_cat_dom_sf"/>
</dbReference>
<keyword evidence="2" id="KW-0819">tRNA processing</keyword>
<dbReference type="FunFam" id="3.30.70.580:FF:000002">
    <property type="entry name" value="tRNA pseudouridine synthase"/>
    <property type="match status" value="1"/>
</dbReference>
<dbReference type="EMBL" id="JABDTM020001343">
    <property type="protein sequence ID" value="KAH0822550.1"/>
    <property type="molecule type" value="Genomic_DNA"/>
</dbReference>
<comment type="similarity">
    <text evidence="1">Belongs to the tRNA pseudouridine synthase TruA family.</text>
</comment>
<feature type="region of interest" description="Disordered" evidence="5">
    <location>
        <begin position="17"/>
        <end position="36"/>
    </location>
</feature>
<keyword evidence="3" id="KW-0413">Isomerase</keyword>
<evidence type="ECO:0000313" key="7">
    <source>
        <dbReference type="EMBL" id="KAH0822586.1"/>
    </source>
</evidence>
<dbReference type="Proteomes" id="UP000719412">
    <property type="component" value="Unassembled WGS sequence"/>
</dbReference>
<dbReference type="GO" id="GO:0009982">
    <property type="term" value="F:pseudouridine synthase activity"/>
    <property type="evidence" value="ECO:0007669"/>
    <property type="project" value="InterPro"/>
</dbReference>
<evidence type="ECO:0000256" key="4">
    <source>
        <dbReference type="ARBA" id="ARBA00036943"/>
    </source>
</evidence>
<evidence type="ECO:0000256" key="5">
    <source>
        <dbReference type="SAM" id="MobiDB-lite"/>
    </source>
</evidence>
<dbReference type="InterPro" id="IPR020094">
    <property type="entry name" value="TruA/RsuA/RluB/E/F_N"/>
</dbReference>
<sequence>MSEVKIVRKPRYDGRIKKRQWEDRRSDKGAGLDPTKSKLIKKETEITGELLEKIKRRKFAVLLGYSGTNYYGMQRNPNTPTIEEELFQSLYKNKYISQENFTQVQTMQFQRAARTDKGVSAARQVVSLKLPENVEVSKINENLPEVIRVFGIKRVTKGFNSKVQCDSRSYIYLLPTVSFIPYEQMMVQKGFRVDEAVLDRMM</sequence>
<dbReference type="InterPro" id="IPR001406">
    <property type="entry name" value="PsdUridine_synth_TruA"/>
</dbReference>
<name>A0A8J6HPK5_TENMO</name>
<protein>
    <submittedName>
        <fullName evidence="6">Uncharacterized protein</fullName>
    </submittedName>
</protein>
<dbReference type="GO" id="GO:1990481">
    <property type="term" value="P:mRNA pseudouridine synthesis"/>
    <property type="evidence" value="ECO:0007669"/>
    <property type="project" value="TreeGrafter"/>
</dbReference>
<proteinExistence type="inferred from homology"/>
<comment type="caution">
    <text evidence="6">The sequence shown here is derived from an EMBL/GenBank/DDBJ whole genome shotgun (WGS) entry which is preliminary data.</text>
</comment>
<gene>
    <name evidence="7" type="ORF">GEV33_000205</name>
    <name evidence="6" type="ORF">GEV33_000241</name>
</gene>
<evidence type="ECO:0000313" key="8">
    <source>
        <dbReference type="Proteomes" id="UP000719412"/>
    </source>
</evidence>
<dbReference type="EMBL" id="JABDTM020000927">
    <property type="protein sequence ID" value="KAH0822586.1"/>
    <property type="molecule type" value="Genomic_DNA"/>
</dbReference>
<dbReference type="GO" id="GO:0005634">
    <property type="term" value="C:nucleus"/>
    <property type="evidence" value="ECO:0007669"/>
    <property type="project" value="TreeGrafter"/>
</dbReference>
<feature type="compositionally biased region" description="Basic and acidic residues" evidence="5">
    <location>
        <begin position="17"/>
        <end position="30"/>
    </location>
</feature>
<keyword evidence="8" id="KW-1185">Reference proteome</keyword>
<comment type="catalytic activity">
    <reaction evidence="4">
        <text>a uridine in tRNA = a pseudouridine in tRNA</text>
        <dbReference type="Rhea" id="RHEA:54572"/>
        <dbReference type="Rhea" id="RHEA-COMP:13339"/>
        <dbReference type="Rhea" id="RHEA-COMP:13934"/>
        <dbReference type="ChEBI" id="CHEBI:65314"/>
        <dbReference type="ChEBI" id="CHEBI:65315"/>
    </reaction>
</comment>
<dbReference type="GO" id="GO:0003723">
    <property type="term" value="F:RNA binding"/>
    <property type="evidence" value="ECO:0007669"/>
    <property type="project" value="InterPro"/>
</dbReference>
<reference evidence="6" key="2">
    <citation type="submission" date="2021-08" db="EMBL/GenBank/DDBJ databases">
        <authorList>
            <person name="Eriksson T."/>
        </authorList>
    </citation>
    <scope>NUCLEOTIDE SEQUENCE</scope>
    <source>
        <strain evidence="6">Stoneville</strain>
        <tissue evidence="6">Whole head</tissue>
    </source>
</reference>
<evidence type="ECO:0000256" key="1">
    <source>
        <dbReference type="ARBA" id="ARBA00009375"/>
    </source>
</evidence>
<dbReference type="Gene3D" id="3.30.70.580">
    <property type="entry name" value="Pseudouridine synthase I, catalytic domain, N-terminal subdomain"/>
    <property type="match status" value="1"/>
</dbReference>
<dbReference type="GO" id="GO:0031119">
    <property type="term" value="P:tRNA pseudouridine synthesis"/>
    <property type="evidence" value="ECO:0007669"/>
    <property type="project" value="TreeGrafter"/>
</dbReference>
<evidence type="ECO:0000313" key="6">
    <source>
        <dbReference type="EMBL" id="KAH0822550.1"/>
    </source>
</evidence>
<dbReference type="AlphaFoldDB" id="A0A8J6HPK5"/>
<evidence type="ECO:0000256" key="3">
    <source>
        <dbReference type="ARBA" id="ARBA00023235"/>
    </source>
</evidence>
<dbReference type="PANTHER" id="PTHR11142:SF4">
    <property type="entry name" value="PSEUDOURIDYLATE SYNTHASE 1 HOMOLOG"/>
    <property type="match status" value="1"/>
</dbReference>
<organism evidence="6 8">
    <name type="scientific">Tenebrio molitor</name>
    <name type="common">Yellow mealworm beetle</name>
    <dbReference type="NCBI Taxonomy" id="7067"/>
    <lineage>
        <taxon>Eukaryota</taxon>
        <taxon>Metazoa</taxon>
        <taxon>Ecdysozoa</taxon>
        <taxon>Arthropoda</taxon>
        <taxon>Hexapoda</taxon>
        <taxon>Insecta</taxon>
        <taxon>Pterygota</taxon>
        <taxon>Neoptera</taxon>
        <taxon>Endopterygota</taxon>
        <taxon>Coleoptera</taxon>
        <taxon>Polyphaga</taxon>
        <taxon>Cucujiformia</taxon>
        <taxon>Tenebrionidae</taxon>
        <taxon>Tenebrio</taxon>
    </lineage>
</organism>
<accession>A0A8J6HPK5</accession>
<reference evidence="6" key="1">
    <citation type="journal article" date="2020" name="J Insects Food Feed">
        <title>The yellow mealworm (Tenebrio molitor) genome: a resource for the emerging insects as food and feed industry.</title>
        <authorList>
            <person name="Eriksson T."/>
            <person name="Andere A."/>
            <person name="Kelstrup H."/>
            <person name="Emery V."/>
            <person name="Picard C."/>
        </authorList>
    </citation>
    <scope>NUCLEOTIDE SEQUENCE</scope>
    <source>
        <strain evidence="6">Stoneville</strain>
        <tissue evidence="6">Whole head</tissue>
    </source>
</reference>
<dbReference type="SUPFAM" id="SSF55120">
    <property type="entry name" value="Pseudouridine synthase"/>
    <property type="match status" value="1"/>
</dbReference>
<evidence type="ECO:0000256" key="2">
    <source>
        <dbReference type="ARBA" id="ARBA00022694"/>
    </source>
</evidence>